<dbReference type="PANTHER" id="PTHR36109">
    <property type="entry name" value="MEMBRANE PROTEIN-RELATED"/>
    <property type="match status" value="1"/>
</dbReference>
<dbReference type="InterPro" id="IPR052948">
    <property type="entry name" value="Low_temp-induced_all0457"/>
</dbReference>
<accession>A0ABN7JNG5</accession>
<protein>
    <submittedName>
        <fullName evidence="1">Uncharacterized protein</fullName>
    </submittedName>
</protein>
<dbReference type="Proteomes" id="UP000601041">
    <property type="component" value="Unassembled WGS sequence"/>
</dbReference>
<dbReference type="PANTHER" id="PTHR36109:SF2">
    <property type="entry name" value="MEMBRANE PROTEIN"/>
    <property type="match status" value="1"/>
</dbReference>
<dbReference type="RefSeq" id="WP_142587466.1">
    <property type="nucleotide sequence ID" value="NZ_CABFWE030000005.1"/>
</dbReference>
<gene>
    <name evidence="1" type="ORF">RHAB21_02080</name>
</gene>
<sequence length="178" mass="17916">MPTLAALFKDLKTAQVAAAKLSASGVPEDHTSIISNQSEHLTTDIDPVESTTIGASVGAVGGGALGLVAGLALMPVSGLGLVGVLGWLATSLAGASAGVVAGATATSVYDVLCTSGAPEKEAHFYTEGLRAGGTLVAVKRSGTPVASGISCAPPVEPLLLLRRIFHSQTIEPLDRFRR</sequence>
<comment type="caution">
    <text evidence="1">The sequence shown here is derived from an EMBL/GenBank/DDBJ whole genome shotgun (WGS) entry which is preliminary data.</text>
</comment>
<evidence type="ECO:0000313" key="2">
    <source>
        <dbReference type="Proteomes" id="UP000601041"/>
    </source>
</evidence>
<keyword evidence="2" id="KW-1185">Reference proteome</keyword>
<proteinExistence type="predicted"/>
<dbReference type="EMBL" id="CABFWE030000005">
    <property type="protein sequence ID" value="CAD7033064.1"/>
    <property type="molecule type" value="Genomic_DNA"/>
</dbReference>
<organism evidence="1 2">
    <name type="scientific">Pseudorhizobium halotolerans</name>
    <dbReference type="NCBI Taxonomy" id="1233081"/>
    <lineage>
        <taxon>Bacteria</taxon>
        <taxon>Pseudomonadati</taxon>
        <taxon>Pseudomonadota</taxon>
        <taxon>Alphaproteobacteria</taxon>
        <taxon>Hyphomicrobiales</taxon>
        <taxon>Rhizobiaceae</taxon>
        <taxon>Rhizobium/Agrobacterium group</taxon>
        <taxon>Pseudorhizobium</taxon>
    </lineage>
</organism>
<evidence type="ECO:0000313" key="1">
    <source>
        <dbReference type="EMBL" id="CAD7033064.1"/>
    </source>
</evidence>
<reference evidence="1 2" key="1">
    <citation type="submission" date="2020-11" db="EMBL/GenBank/DDBJ databases">
        <authorList>
            <person name="Lassalle F."/>
        </authorList>
    </citation>
    <scope>NUCLEOTIDE SEQUENCE [LARGE SCALE GENOMIC DNA]</scope>
    <source>
        <strain evidence="1 2">AB21</strain>
    </source>
</reference>
<name>A0ABN7JNG5_9HYPH</name>